<feature type="chain" id="PRO_5046774831" evidence="1">
    <location>
        <begin position="17"/>
        <end position="104"/>
    </location>
</feature>
<feature type="signal peptide" evidence="1">
    <location>
        <begin position="1"/>
        <end position="16"/>
    </location>
</feature>
<gene>
    <name evidence="2" type="ORF">DERP_001260</name>
</gene>
<evidence type="ECO:0000313" key="2">
    <source>
        <dbReference type="EMBL" id="KAH9420829.1"/>
    </source>
</evidence>
<evidence type="ECO:0000256" key="1">
    <source>
        <dbReference type="SAM" id="SignalP"/>
    </source>
</evidence>
<keyword evidence="3" id="KW-1185">Reference proteome</keyword>
<accession>A0ABQ8JDZ0</accession>
<reference evidence="2 3" key="1">
    <citation type="journal article" date="2018" name="J. Allergy Clin. Immunol.">
        <title>High-quality assembly of Dermatophagoides pteronyssinus genome and transcriptome reveals a wide range of novel allergens.</title>
        <authorList>
            <person name="Liu X.Y."/>
            <person name="Yang K.Y."/>
            <person name="Wang M.Q."/>
            <person name="Kwok J.S."/>
            <person name="Zeng X."/>
            <person name="Yang Z."/>
            <person name="Xiao X.J."/>
            <person name="Lau C.P."/>
            <person name="Li Y."/>
            <person name="Huang Z.M."/>
            <person name="Ba J.G."/>
            <person name="Yim A.K."/>
            <person name="Ouyang C.Y."/>
            <person name="Ngai S.M."/>
            <person name="Chan T.F."/>
            <person name="Leung E.L."/>
            <person name="Liu L."/>
            <person name="Liu Z.G."/>
            <person name="Tsui S.K."/>
        </authorList>
    </citation>
    <scope>NUCLEOTIDE SEQUENCE [LARGE SCALE GENOMIC DNA]</scope>
    <source>
        <strain evidence="2">Derp</strain>
    </source>
</reference>
<dbReference type="EMBL" id="NJHN03000047">
    <property type="protein sequence ID" value="KAH9420829.1"/>
    <property type="molecule type" value="Genomic_DNA"/>
</dbReference>
<reference evidence="2 3" key="2">
    <citation type="journal article" date="2022" name="Mol. Biol. Evol.">
        <title>Comparative Genomics Reveals Insights into the Divergent Evolution of Astigmatic Mites and Household Pest Adaptations.</title>
        <authorList>
            <person name="Xiong Q."/>
            <person name="Wan A.T."/>
            <person name="Liu X."/>
            <person name="Fung C.S."/>
            <person name="Xiao X."/>
            <person name="Malainual N."/>
            <person name="Hou J."/>
            <person name="Wang L."/>
            <person name="Wang M."/>
            <person name="Yang K.Y."/>
            <person name="Cui Y."/>
            <person name="Leung E.L."/>
            <person name="Nong W."/>
            <person name="Shin S.K."/>
            <person name="Au S.W."/>
            <person name="Jeong K.Y."/>
            <person name="Chew F.T."/>
            <person name="Hui J.H."/>
            <person name="Leung T.F."/>
            <person name="Tungtrongchitr A."/>
            <person name="Zhong N."/>
            <person name="Liu Z."/>
            <person name="Tsui S.K."/>
        </authorList>
    </citation>
    <scope>NUCLEOTIDE SEQUENCE [LARGE SCALE GENOMIC DNA]</scope>
    <source>
        <strain evidence="2">Derp</strain>
    </source>
</reference>
<organism evidence="2 3">
    <name type="scientific">Dermatophagoides pteronyssinus</name>
    <name type="common">European house dust mite</name>
    <dbReference type="NCBI Taxonomy" id="6956"/>
    <lineage>
        <taxon>Eukaryota</taxon>
        <taxon>Metazoa</taxon>
        <taxon>Ecdysozoa</taxon>
        <taxon>Arthropoda</taxon>
        <taxon>Chelicerata</taxon>
        <taxon>Arachnida</taxon>
        <taxon>Acari</taxon>
        <taxon>Acariformes</taxon>
        <taxon>Sarcoptiformes</taxon>
        <taxon>Astigmata</taxon>
        <taxon>Psoroptidia</taxon>
        <taxon>Analgoidea</taxon>
        <taxon>Pyroglyphidae</taxon>
        <taxon>Dermatophagoidinae</taxon>
        <taxon>Dermatophagoides</taxon>
    </lineage>
</organism>
<comment type="caution">
    <text evidence="2">The sequence shown here is derived from an EMBL/GenBank/DDBJ whole genome shotgun (WGS) entry which is preliminary data.</text>
</comment>
<sequence>MSILFLVTFCYRLCMCIDDDFWLIDNLLLYFLSNHEAYKRVLYNRYFFLFSLNSSHDYSDYSLVFFLFCGHGSDLFRSDLGGGGGDDGDDDGLPNIMYVDDSEI</sequence>
<evidence type="ECO:0000313" key="3">
    <source>
        <dbReference type="Proteomes" id="UP000887458"/>
    </source>
</evidence>
<protein>
    <submittedName>
        <fullName evidence="2">Uncharacterized protein</fullName>
    </submittedName>
</protein>
<keyword evidence="1" id="KW-0732">Signal</keyword>
<name>A0ABQ8JDZ0_DERPT</name>
<dbReference type="Proteomes" id="UP000887458">
    <property type="component" value="Unassembled WGS sequence"/>
</dbReference>
<proteinExistence type="predicted"/>